<dbReference type="PANTHER" id="PTHR30435">
    <property type="entry name" value="FLAGELLAR PROTEIN"/>
    <property type="match status" value="1"/>
</dbReference>
<feature type="domain" description="Flagellar basal body rod protein N-terminal" evidence="4">
    <location>
        <begin position="6"/>
        <end position="33"/>
    </location>
</feature>
<dbReference type="InterPro" id="IPR019776">
    <property type="entry name" value="Flagellar_basal_body_rod_CS"/>
</dbReference>
<dbReference type="GO" id="GO:0009425">
    <property type="term" value="C:bacterial-type flagellum basal body"/>
    <property type="evidence" value="ECO:0007669"/>
    <property type="project" value="UniProtKB-SubCell"/>
</dbReference>
<keyword evidence="6" id="KW-0282">Flagellum</keyword>
<dbReference type="EMBL" id="JRPN01000014">
    <property type="protein sequence ID" value="KGT78701.1"/>
    <property type="molecule type" value="Genomic_DNA"/>
</dbReference>
<sequence>MSIFSIATSGLSAASLRVNVAASNIANISTTGPLPASGGSSTSAGAGSSGIAPTFPAAYVPLRVDQVSQSSGSTPGGTVATVSAVSPSYVAQSDPGAPFANQDGLVAAPNVDLASEFAELATAKYSFIANAKVIQAYAETEQTLLDIKT</sequence>
<gene>
    <name evidence="6" type="ORF">MA20_14990</name>
</gene>
<dbReference type="PROSITE" id="PS00588">
    <property type="entry name" value="FLAGELLA_BB_ROD"/>
    <property type="match status" value="1"/>
</dbReference>
<feature type="domain" description="Flagellar basal-body/hook protein C-terminal" evidence="5">
    <location>
        <begin position="103"/>
        <end position="146"/>
    </location>
</feature>
<dbReference type="STRING" id="375.BKD09_RS34170"/>
<evidence type="ECO:0000259" key="4">
    <source>
        <dbReference type="Pfam" id="PF00460"/>
    </source>
</evidence>
<name>A0A0A3XZX2_BRAJP</name>
<evidence type="ECO:0000259" key="5">
    <source>
        <dbReference type="Pfam" id="PF06429"/>
    </source>
</evidence>
<dbReference type="Proteomes" id="UP000030377">
    <property type="component" value="Unassembled WGS sequence"/>
</dbReference>
<evidence type="ECO:0000256" key="3">
    <source>
        <dbReference type="ARBA" id="ARBA00023143"/>
    </source>
</evidence>
<dbReference type="InterPro" id="IPR010930">
    <property type="entry name" value="Flg_bb/hook_C_dom"/>
</dbReference>
<organism evidence="6 7">
    <name type="scientific">Bradyrhizobium japonicum</name>
    <dbReference type="NCBI Taxonomy" id="375"/>
    <lineage>
        <taxon>Bacteria</taxon>
        <taxon>Pseudomonadati</taxon>
        <taxon>Pseudomonadota</taxon>
        <taxon>Alphaproteobacteria</taxon>
        <taxon>Hyphomicrobiales</taxon>
        <taxon>Nitrobacteraceae</taxon>
        <taxon>Bradyrhizobium</taxon>
    </lineage>
</organism>
<evidence type="ECO:0000256" key="1">
    <source>
        <dbReference type="ARBA" id="ARBA00004117"/>
    </source>
</evidence>
<reference evidence="6 7" key="1">
    <citation type="submission" date="2014-09" db="EMBL/GenBank/DDBJ databases">
        <title>Draft genome of Bradyrhizobium japonicum Is-34.</title>
        <authorList>
            <person name="Tsurumaru H."/>
            <person name="Yamakawa T."/>
            <person name="Hashimoto S."/>
            <person name="Okizaki K."/>
            <person name="Kanesaki Y."/>
            <person name="Yoshikawa H."/>
            <person name="Yajima S."/>
        </authorList>
    </citation>
    <scope>NUCLEOTIDE SEQUENCE [LARGE SCALE GENOMIC DNA]</scope>
    <source>
        <strain evidence="6 7">Is-34</strain>
    </source>
</reference>
<dbReference type="Pfam" id="PF06429">
    <property type="entry name" value="Flg_bbr_C"/>
    <property type="match status" value="1"/>
</dbReference>
<accession>A0A0A3XZX2</accession>
<protein>
    <submittedName>
        <fullName evidence="6">Flagellar basal-body rod protein FlgC</fullName>
    </submittedName>
</protein>
<dbReference type="eggNOG" id="COG1558">
    <property type="taxonomic scope" value="Bacteria"/>
</dbReference>
<dbReference type="AlphaFoldDB" id="A0A0A3XZX2"/>
<comment type="caution">
    <text evidence="6">The sequence shown here is derived from an EMBL/GenBank/DDBJ whole genome shotgun (WGS) entry which is preliminary data.</text>
</comment>
<proteinExistence type="inferred from homology"/>
<comment type="similarity">
    <text evidence="2">Belongs to the flagella basal body rod proteins family.</text>
</comment>
<evidence type="ECO:0000256" key="2">
    <source>
        <dbReference type="ARBA" id="ARBA00009677"/>
    </source>
</evidence>
<evidence type="ECO:0000313" key="6">
    <source>
        <dbReference type="EMBL" id="KGT78701.1"/>
    </source>
</evidence>
<dbReference type="PANTHER" id="PTHR30435:SF33">
    <property type="entry name" value="FLAGELLAR BASAL-BODY ROD PROTEIN"/>
    <property type="match status" value="1"/>
</dbReference>
<keyword evidence="6" id="KW-0966">Cell projection</keyword>
<dbReference type="Pfam" id="PF00460">
    <property type="entry name" value="Flg_bb_rod"/>
    <property type="match status" value="1"/>
</dbReference>
<dbReference type="GO" id="GO:0071978">
    <property type="term" value="P:bacterial-type flagellum-dependent swarming motility"/>
    <property type="evidence" value="ECO:0007669"/>
    <property type="project" value="TreeGrafter"/>
</dbReference>
<keyword evidence="6" id="KW-0969">Cilium</keyword>
<evidence type="ECO:0000313" key="7">
    <source>
        <dbReference type="Proteomes" id="UP000030377"/>
    </source>
</evidence>
<comment type="subcellular location">
    <subcellularLocation>
        <location evidence="1">Bacterial flagellum basal body</location>
    </subcellularLocation>
</comment>
<keyword evidence="3" id="KW-0975">Bacterial flagellum</keyword>
<dbReference type="RefSeq" id="WP_041955643.1">
    <property type="nucleotide sequence ID" value="NZ_CP081350.1"/>
</dbReference>
<dbReference type="InterPro" id="IPR001444">
    <property type="entry name" value="Flag_bb_rod_N"/>
</dbReference>